<feature type="region of interest" description="Disordered" evidence="1">
    <location>
        <begin position="1"/>
        <end position="37"/>
    </location>
</feature>
<dbReference type="Proteomes" id="UP000314294">
    <property type="component" value="Unassembled WGS sequence"/>
</dbReference>
<keyword evidence="3" id="KW-1185">Reference proteome</keyword>
<gene>
    <name evidence="2" type="ORF">EYF80_005464</name>
</gene>
<organism evidence="2 3">
    <name type="scientific">Liparis tanakae</name>
    <name type="common">Tanaka's snailfish</name>
    <dbReference type="NCBI Taxonomy" id="230148"/>
    <lineage>
        <taxon>Eukaryota</taxon>
        <taxon>Metazoa</taxon>
        <taxon>Chordata</taxon>
        <taxon>Craniata</taxon>
        <taxon>Vertebrata</taxon>
        <taxon>Euteleostomi</taxon>
        <taxon>Actinopterygii</taxon>
        <taxon>Neopterygii</taxon>
        <taxon>Teleostei</taxon>
        <taxon>Neoteleostei</taxon>
        <taxon>Acanthomorphata</taxon>
        <taxon>Eupercaria</taxon>
        <taxon>Perciformes</taxon>
        <taxon>Cottioidei</taxon>
        <taxon>Cottales</taxon>
        <taxon>Liparidae</taxon>
        <taxon>Liparis</taxon>
    </lineage>
</organism>
<dbReference type="AlphaFoldDB" id="A0A4Z2J286"/>
<name>A0A4Z2J286_9TELE</name>
<comment type="caution">
    <text evidence="2">The sequence shown here is derived from an EMBL/GenBank/DDBJ whole genome shotgun (WGS) entry which is preliminary data.</text>
</comment>
<proteinExistence type="predicted"/>
<reference evidence="2 3" key="1">
    <citation type="submission" date="2019-03" db="EMBL/GenBank/DDBJ databases">
        <title>First draft genome of Liparis tanakae, snailfish: a comprehensive survey of snailfish specific genes.</title>
        <authorList>
            <person name="Kim W."/>
            <person name="Song I."/>
            <person name="Jeong J.-H."/>
            <person name="Kim D."/>
            <person name="Kim S."/>
            <person name="Ryu S."/>
            <person name="Song J.Y."/>
            <person name="Lee S.K."/>
        </authorList>
    </citation>
    <scope>NUCLEOTIDE SEQUENCE [LARGE SCALE GENOMIC DNA]</scope>
    <source>
        <tissue evidence="2">Muscle</tissue>
    </source>
</reference>
<accession>A0A4Z2J286</accession>
<evidence type="ECO:0000313" key="2">
    <source>
        <dbReference type="EMBL" id="TNN84137.1"/>
    </source>
</evidence>
<protein>
    <submittedName>
        <fullName evidence="2">Uncharacterized protein</fullName>
    </submittedName>
</protein>
<sequence>MEHRAQHECIAGNASKHGSTIPMQPAHGGRLTKTQPGYQIHHDVPTLSQRAATKDKSRAMKRKTAIQCFCLRAQMVGG</sequence>
<dbReference type="EMBL" id="SRLO01000028">
    <property type="protein sequence ID" value="TNN84137.1"/>
    <property type="molecule type" value="Genomic_DNA"/>
</dbReference>
<evidence type="ECO:0000256" key="1">
    <source>
        <dbReference type="SAM" id="MobiDB-lite"/>
    </source>
</evidence>
<evidence type="ECO:0000313" key="3">
    <source>
        <dbReference type="Proteomes" id="UP000314294"/>
    </source>
</evidence>